<dbReference type="InterPro" id="IPR002869">
    <property type="entry name" value="Pyrv_flavodox_OxRed_cen"/>
</dbReference>
<dbReference type="InterPro" id="IPR051457">
    <property type="entry name" value="2-oxoacid:Fd_oxidoreductase"/>
</dbReference>
<evidence type="ECO:0000256" key="1">
    <source>
        <dbReference type="ARBA" id="ARBA00023002"/>
    </source>
</evidence>
<evidence type="ECO:0000313" key="5">
    <source>
        <dbReference type="Proteomes" id="UP001500839"/>
    </source>
</evidence>
<keyword evidence="5" id="KW-1185">Reference proteome</keyword>
<name>A0ABP9C651_9ACTN</name>
<dbReference type="SUPFAM" id="SSF53323">
    <property type="entry name" value="Pyruvate-ferredoxin oxidoreductase, PFOR, domain III"/>
    <property type="match status" value="1"/>
</dbReference>
<organism evidence="4 5">
    <name type="scientific">Tomitella cavernea</name>
    <dbReference type="NCBI Taxonomy" id="1387982"/>
    <lineage>
        <taxon>Bacteria</taxon>
        <taxon>Bacillati</taxon>
        <taxon>Actinomycetota</taxon>
        <taxon>Actinomycetes</taxon>
        <taxon>Mycobacteriales</taxon>
        <taxon>Tomitella</taxon>
    </lineage>
</organism>
<keyword evidence="1" id="KW-0560">Oxidoreductase</keyword>
<evidence type="ECO:0000256" key="2">
    <source>
        <dbReference type="SAM" id="MobiDB-lite"/>
    </source>
</evidence>
<protein>
    <submittedName>
        <fullName evidence="4">Indolepyruvate ferredoxin oxidoreductase family protein</fullName>
    </submittedName>
</protein>
<dbReference type="PANTHER" id="PTHR48084:SF3">
    <property type="entry name" value="SUBUNIT OF PYRUVATE:FLAVODOXIN OXIDOREDUCTASE"/>
    <property type="match status" value="1"/>
</dbReference>
<dbReference type="RefSeq" id="WP_200174508.1">
    <property type="nucleotide sequence ID" value="NZ_BAABKQ010000001.1"/>
</dbReference>
<dbReference type="InterPro" id="IPR046667">
    <property type="entry name" value="DUF6537"/>
</dbReference>
<dbReference type="PANTHER" id="PTHR48084">
    <property type="entry name" value="2-OXOGLUTARATE OXIDOREDUCTASE SUBUNIT KORB-RELATED"/>
    <property type="match status" value="1"/>
</dbReference>
<accession>A0ABP9C651</accession>
<dbReference type="InterPro" id="IPR029061">
    <property type="entry name" value="THDP-binding"/>
</dbReference>
<feature type="domain" description="4Fe-4S ferredoxin-type" evidence="3">
    <location>
        <begin position="659"/>
        <end position="691"/>
    </location>
</feature>
<sequence>MTETTIRELPAGPQAAPERPAYDLGDRYRPGTGRVLLTGIQAIARQMIEQQVRDLRAGSRVGTFVSGYPGSPLAGVDSLLHGIPQVLAEHDIAFVPGMNEEIAATAVWGSQADLGAGTPTHDGVVGVWYGKGPGLDRATDALRHANMYGVSPTGGVLLMVGDDPASKSSTVPAVSERSLAALGIPVLFPRNAEEIVTMGQHGVALSRASGCVVALKIVADVADGSWSVDGGVLSPQITVPRIEWDGKPFEYVQRPLAAPGDSVIAEKDLYGPRRAVVEAYGEANGLDVIEVDPAGARLGIAAAGTAFDAVRQGLKDLGLDDGALHRAGVRLLRIGMPSPLGAARVREFAAGLDELLVVEDKAAFVETQIREILYGTAQPPRILGKRDRDGRPLMPVDGELNTGRMLAPLRHVFEHHAPGMITPARRPLPPALSIEPLTAHRAPYFCSGCPHNRSTALPDGSIGGGGIGCHTLVTVSGRADSAVTGLTQMGGEGAQWIGQAPFTDVPHTFQNLGDGTYYHSGQLAVQACVAADVNITYKILHNDVVAMTGAQDAEGSLTVAALTRTLALEGVARIIVCADEPERHLTRVPARFRRAAARLGVRRPAGFADNAELWHRDRLDEAQRALREVPGVTVLIYDQHCAADARRQRKRGTLPTRNTRVVINPAVCEGCGDCGVKSNCLSVQPMETEFGTKTRIDQTSCNTDYSCLDGDCPAFVTVEASEGPTPQLDAVPEPPAVPAPDGSAVEDPAEGAGTHSVFIAGIGGTGIVTVNQVLATAAMRSGFDVESLDQIGMSQKAGPVVSHLRFARGTLEPANRVTPGSATGIIALDLLTAAEEHNLAYSDADRTLVAASTSRTPTGDMVYDRSVHHPDEADLLDRVGAVARRLESFDALAAAEVLFGSTTAANFLVVGAAHQMGALRIPAEAIEEAIGINGRSVDENIAAFRWGRAAVAESGIFAAAVTPENEQRRTVVPASLREVLSLEGETRRIALLRARELIDFQDDALAGRYLRRVQRAWHAEQGADGSGEFTEAVARGLYKLTAYKDEYEVARLLTDPAFADAVQGQVPGGTDLTFKLHPPTLKALGRTRKIGFGPRSHTVLRALAHGRRLRGTRLDPFGHTAMRRLERGLLAHYESTVDRLSDELHTADGYARAVEFAGLPEMIRGYEDVKLANVEAYRERLAGLGIPDDF</sequence>
<comment type="caution">
    <text evidence="4">The sequence shown here is derived from an EMBL/GenBank/DDBJ whole genome shotgun (WGS) entry which is preliminary data.</text>
</comment>
<dbReference type="Gene3D" id="3.40.50.970">
    <property type="match status" value="1"/>
</dbReference>
<gene>
    <name evidence="4" type="ORF">GCM10023353_03220</name>
</gene>
<dbReference type="InterPro" id="IPR002880">
    <property type="entry name" value="Pyrv_Fd/Flavodoxin_OxRdtase_N"/>
</dbReference>
<feature type="region of interest" description="Disordered" evidence="2">
    <location>
        <begin position="723"/>
        <end position="750"/>
    </location>
</feature>
<evidence type="ECO:0000313" key="4">
    <source>
        <dbReference type="EMBL" id="GAA4804124.1"/>
    </source>
</evidence>
<reference evidence="5" key="1">
    <citation type="journal article" date="2019" name="Int. J. Syst. Evol. Microbiol.">
        <title>The Global Catalogue of Microorganisms (GCM) 10K type strain sequencing project: providing services to taxonomists for standard genome sequencing and annotation.</title>
        <authorList>
            <consortium name="The Broad Institute Genomics Platform"/>
            <consortium name="The Broad Institute Genome Sequencing Center for Infectious Disease"/>
            <person name="Wu L."/>
            <person name="Ma J."/>
        </authorList>
    </citation>
    <scope>NUCLEOTIDE SEQUENCE [LARGE SCALE GENOMIC DNA]</scope>
    <source>
        <strain evidence="5">JCM 18542</strain>
    </source>
</reference>
<dbReference type="NCBIfam" id="NF009588">
    <property type="entry name" value="PRK13029.1"/>
    <property type="match status" value="1"/>
</dbReference>
<dbReference type="Pfam" id="PF01558">
    <property type="entry name" value="POR"/>
    <property type="match status" value="1"/>
</dbReference>
<dbReference type="NCBIfam" id="NF009589">
    <property type="entry name" value="PRK13030.1"/>
    <property type="match status" value="1"/>
</dbReference>
<evidence type="ECO:0000259" key="3">
    <source>
        <dbReference type="PROSITE" id="PS51379"/>
    </source>
</evidence>
<dbReference type="CDD" id="cd07034">
    <property type="entry name" value="TPP_PYR_PFOR_IOR-alpha_like"/>
    <property type="match status" value="1"/>
</dbReference>
<dbReference type="Proteomes" id="UP001500839">
    <property type="component" value="Unassembled WGS sequence"/>
</dbReference>
<dbReference type="InterPro" id="IPR019752">
    <property type="entry name" value="Pyrv/ketoisovalerate_OxRed_cat"/>
</dbReference>
<dbReference type="EMBL" id="BAABKQ010000001">
    <property type="protein sequence ID" value="GAA4804124.1"/>
    <property type="molecule type" value="Genomic_DNA"/>
</dbReference>
<dbReference type="InterPro" id="IPR017896">
    <property type="entry name" value="4Fe4S_Fe-S-bd"/>
</dbReference>
<proteinExistence type="predicted"/>
<dbReference type="Gene3D" id="3.40.920.10">
    <property type="entry name" value="Pyruvate-ferredoxin oxidoreductase, PFOR, domain III"/>
    <property type="match status" value="1"/>
</dbReference>
<dbReference type="PROSITE" id="PS51379">
    <property type="entry name" value="4FE4S_FER_2"/>
    <property type="match status" value="1"/>
</dbReference>
<dbReference type="Pfam" id="PF20169">
    <property type="entry name" value="DUF6537"/>
    <property type="match status" value="1"/>
</dbReference>
<dbReference type="SUPFAM" id="SSF52518">
    <property type="entry name" value="Thiamin diphosphate-binding fold (THDP-binding)"/>
    <property type="match status" value="2"/>
</dbReference>
<feature type="region of interest" description="Disordered" evidence="2">
    <location>
        <begin position="1"/>
        <end position="24"/>
    </location>
</feature>